<dbReference type="InterPro" id="IPR005302">
    <property type="entry name" value="MoCF_Sase_C"/>
</dbReference>
<dbReference type="GO" id="GO:0003824">
    <property type="term" value="F:catalytic activity"/>
    <property type="evidence" value="ECO:0007669"/>
    <property type="project" value="InterPro"/>
</dbReference>
<dbReference type="Proteomes" id="UP000198742">
    <property type="component" value="Unassembled WGS sequence"/>
</dbReference>
<dbReference type="InterPro" id="IPR011037">
    <property type="entry name" value="Pyrv_Knase-like_insert_dom_sf"/>
</dbReference>
<dbReference type="GO" id="GO:0030151">
    <property type="term" value="F:molybdenum ion binding"/>
    <property type="evidence" value="ECO:0007669"/>
    <property type="project" value="InterPro"/>
</dbReference>
<proteinExistence type="predicted"/>
<dbReference type="Pfam" id="PF03476">
    <property type="entry name" value="MOSC_N"/>
    <property type="match status" value="1"/>
</dbReference>
<organism evidence="2 3">
    <name type="scientific">Nocardioides exalbidus</name>
    <dbReference type="NCBI Taxonomy" id="402596"/>
    <lineage>
        <taxon>Bacteria</taxon>
        <taxon>Bacillati</taxon>
        <taxon>Actinomycetota</taxon>
        <taxon>Actinomycetes</taxon>
        <taxon>Propionibacteriales</taxon>
        <taxon>Nocardioidaceae</taxon>
        <taxon>Nocardioides</taxon>
    </lineage>
</organism>
<keyword evidence="3" id="KW-1185">Reference proteome</keyword>
<dbReference type="Pfam" id="PF03473">
    <property type="entry name" value="MOSC"/>
    <property type="match status" value="1"/>
</dbReference>
<evidence type="ECO:0000313" key="3">
    <source>
        <dbReference type="Proteomes" id="UP000198742"/>
    </source>
</evidence>
<reference evidence="3" key="1">
    <citation type="submission" date="2016-10" db="EMBL/GenBank/DDBJ databases">
        <authorList>
            <person name="Varghese N."/>
            <person name="Submissions S."/>
        </authorList>
    </citation>
    <scope>NUCLEOTIDE SEQUENCE [LARGE SCALE GENOMIC DNA]</scope>
    <source>
        <strain evidence="3">DSM 22017</strain>
    </source>
</reference>
<dbReference type="AlphaFoldDB" id="A0A1H4KMQ4"/>
<dbReference type="SUPFAM" id="SSF50800">
    <property type="entry name" value="PK beta-barrel domain-like"/>
    <property type="match status" value="1"/>
</dbReference>
<dbReference type="EMBL" id="FNRT01000002">
    <property type="protein sequence ID" value="SEB59790.1"/>
    <property type="molecule type" value="Genomic_DNA"/>
</dbReference>
<dbReference type="Gene3D" id="2.40.33.20">
    <property type="entry name" value="PK beta-barrel domain-like"/>
    <property type="match status" value="1"/>
</dbReference>
<dbReference type="PROSITE" id="PS51340">
    <property type="entry name" value="MOSC"/>
    <property type="match status" value="1"/>
</dbReference>
<feature type="domain" description="MOSC" evidence="1">
    <location>
        <begin position="85"/>
        <end position="249"/>
    </location>
</feature>
<dbReference type="OrthoDB" id="9793178at2"/>
<dbReference type="GO" id="GO:0030170">
    <property type="term" value="F:pyridoxal phosphate binding"/>
    <property type="evidence" value="ECO:0007669"/>
    <property type="project" value="InterPro"/>
</dbReference>
<evidence type="ECO:0000259" key="1">
    <source>
        <dbReference type="PROSITE" id="PS51340"/>
    </source>
</evidence>
<dbReference type="STRING" id="402596.SAMN04489844_0636"/>
<dbReference type="RefSeq" id="WP_090967825.1">
    <property type="nucleotide sequence ID" value="NZ_FNRT01000002.1"/>
</dbReference>
<accession>A0A1H4KMQ4</accession>
<dbReference type="InterPro" id="IPR005303">
    <property type="entry name" value="MOCOS_middle"/>
</dbReference>
<gene>
    <name evidence="2" type="ORF">SAMN04489844_0636</name>
</gene>
<name>A0A1H4KMQ4_9ACTN</name>
<evidence type="ECO:0000313" key="2">
    <source>
        <dbReference type="EMBL" id="SEB59790.1"/>
    </source>
</evidence>
<protein>
    <recommendedName>
        <fullName evidence="1">MOSC domain-containing protein</fullName>
    </recommendedName>
</protein>
<sequence length="249" mass="26697">MPAELVVRAAGHSPVKGMRHLAQPRVELDEHGPVGDRRWCVVDVRAGKVLRTVQHTSLISVVARQDDDVLTMELPSGESVAAEPRATGETITCDYWGRAVPLTLTDGPHAAMLGDLLGVDVRLAAAPRGGVVFASPLTILGTASLAALAEELGEPVDSARFRANLVVQTDEPWQEDSWRGAEVRVGSARVRIGGPVPRCAVVDHHPVTGEKDVRLLKALVRSRPTNRAGEPFLGVYADIVRPGFVLGQR</sequence>